<dbReference type="STRING" id="13249.T1I5U0"/>
<dbReference type="PANTHER" id="PTHR43861:SF1">
    <property type="entry name" value="TRANS-ACONITATE 2-METHYLTRANSFERASE"/>
    <property type="match status" value="1"/>
</dbReference>
<dbReference type="PANTHER" id="PTHR43861">
    <property type="entry name" value="TRANS-ACONITATE 2-METHYLTRANSFERASE-RELATED"/>
    <property type="match status" value="1"/>
</dbReference>
<dbReference type="VEuPathDB" id="VectorBase:RPRC011659"/>
<evidence type="ECO:0000313" key="2">
    <source>
        <dbReference type="EnsemblMetazoa" id="RPRC011659-PA"/>
    </source>
</evidence>
<accession>T1I5U0</accession>
<dbReference type="SUPFAM" id="SSF53335">
    <property type="entry name" value="S-adenosyl-L-methionine-dependent methyltransferases"/>
    <property type="match status" value="1"/>
</dbReference>
<protein>
    <submittedName>
        <fullName evidence="2">Methyltransf_25 domain-containing protein</fullName>
    </submittedName>
</protein>
<dbReference type="InParanoid" id="T1I5U0"/>
<proteinExistence type="predicted"/>
<dbReference type="OMA" id="IQHNVEI"/>
<dbReference type="EnsemblMetazoa" id="RPRC011659-RA">
    <property type="protein sequence ID" value="RPRC011659-PA"/>
    <property type="gene ID" value="RPRC011659"/>
</dbReference>
<dbReference type="FunCoup" id="T1I5U0">
    <property type="interactions" value="14"/>
</dbReference>
<name>T1I5U0_RHOPR</name>
<dbReference type="Pfam" id="PF13847">
    <property type="entry name" value="Methyltransf_31"/>
    <property type="match status" value="1"/>
</dbReference>
<dbReference type="eggNOG" id="ENOG502S1MZ">
    <property type="taxonomic scope" value="Eukaryota"/>
</dbReference>
<dbReference type="CDD" id="cd02440">
    <property type="entry name" value="AdoMet_MTases"/>
    <property type="match status" value="1"/>
</dbReference>
<feature type="domain" description="Methyltransferase" evidence="1">
    <location>
        <begin position="36"/>
        <end position="142"/>
    </location>
</feature>
<keyword evidence="3" id="KW-1185">Reference proteome</keyword>
<organism evidence="2 3">
    <name type="scientific">Rhodnius prolixus</name>
    <name type="common">Triatomid bug</name>
    <dbReference type="NCBI Taxonomy" id="13249"/>
    <lineage>
        <taxon>Eukaryota</taxon>
        <taxon>Metazoa</taxon>
        <taxon>Ecdysozoa</taxon>
        <taxon>Arthropoda</taxon>
        <taxon>Hexapoda</taxon>
        <taxon>Insecta</taxon>
        <taxon>Pterygota</taxon>
        <taxon>Neoptera</taxon>
        <taxon>Paraneoptera</taxon>
        <taxon>Hemiptera</taxon>
        <taxon>Heteroptera</taxon>
        <taxon>Panheteroptera</taxon>
        <taxon>Cimicomorpha</taxon>
        <taxon>Reduviidae</taxon>
        <taxon>Triatominae</taxon>
        <taxon>Rhodnius</taxon>
    </lineage>
</organism>
<dbReference type="InterPro" id="IPR025714">
    <property type="entry name" value="Methyltranfer_dom"/>
</dbReference>
<dbReference type="InterPro" id="IPR029063">
    <property type="entry name" value="SAM-dependent_MTases_sf"/>
</dbReference>
<dbReference type="AlphaFoldDB" id="T1I5U0"/>
<evidence type="ECO:0000313" key="3">
    <source>
        <dbReference type="Proteomes" id="UP000015103"/>
    </source>
</evidence>
<dbReference type="EMBL" id="ACPB03003573">
    <property type="status" value="NOT_ANNOTATED_CDS"/>
    <property type="molecule type" value="Genomic_DNA"/>
</dbReference>
<dbReference type="HOGENOM" id="CLU_037990_5_0_1"/>
<sequence length="285" mass="33168">MNAKFYSLHNEMQTNDAKCVLKEMVNTFHWTDFEYILDVGSGPGDVTFNVIRPLIGISSYIVGSDISDDLVKFANAHYSSDNLKFKKLDIESYDIWDNWKKESFDKIFSFYCLHWIQNIRQATVNIYNLLKPGGDILLVMLAKNPLYLLFKIMSRLHTWSAYLKDVENLRSPFQTSMSAVQDFTRILESVQFTEVSVVNKECKFTFSSTDSMLKLIFFFFFFFFLDAIQAVTPFLDKIPNNLHARFIEDLQNCIPQCSFTNVKEDGSWEVRYTLIVAKASKMNNH</sequence>
<dbReference type="Proteomes" id="UP000015103">
    <property type="component" value="Unassembled WGS sequence"/>
</dbReference>
<evidence type="ECO:0000259" key="1">
    <source>
        <dbReference type="Pfam" id="PF13847"/>
    </source>
</evidence>
<reference evidence="2" key="1">
    <citation type="submission" date="2015-05" db="UniProtKB">
        <authorList>
            <consortium name="EnsemblMetazoa"/>
        </authorList>
    </citation>
    <scope>IDENTIFICATION</scope>
</reference>
<dbReference type="Gene3D" id="3.40.50.150">
    <property type="entry name" value="Vaccinia Virus protein VP39"/>
    <property type="match status" value="1"/>
</dbReference>